<comment type="caution">
    <text evidence="2">The sequence shown here is derived from an EMBL/GenBank/DDBJ whole genome shotgun (WGS) entry which is preliminary data.</text>
</comment>
<organism evidence="2 3">
    <name type="scientific">Pseudomonas pergaminensis</name>
    <dbReference type="NCBI Taxonomy" id="2853159"/>
    <lineage>
        <taxon>Bacteria</taxon>
        <taxon>Pseudomonadati</taxon>
        <taxon>Pseudomonadota</taxon>
        <taxon>Gammaproteobacteria</taxon>
        <taxon>Pseudomonadales</taxon>
        <taxon>Pseudomonadaceae</taxon>
        <taxon>Pseudomonas</taxon>
    </lineage>
</organism>
<keyword evidence="1" id="KW-1133">Transmembrane helix</keyword>
<feature type="transmembrane region" description="Helical" evidence="1">
    <location>
        <begin position="122"/>
        <end position="143"/>
    </location>
</feature>
<keyword evidence="1" id="KW-0812">Transmembrane</keyword>
<keyword evidence="3" id="KW-1185">Reference proteome</keyword>
<sequence length="149" mass="16844">MHVVILQVADDMGCGPSCAERMFLALARVAQNYFRMIRTRMGMEKSHFFEGLIIGLFLFFLSAYGFHSSDNAAIYISICGANALLFPFSRRAVENIVFSVTGKRFWGSDPLKTAASNGGHTLLWLFYFVFALPLGGFYLMWLYRKNNAL</sequence>
<dbReference type="Proteomes" id="UP001623008">
    <property type="component" value="Unassembled WGS sequence"/>
</dbReference>
<name>A0ABW8R012_9PSED</name>
<proteinExistence type="predicted"/>
<evidence type="ECO:0000313" key="2">
    <source>
        <dbReference type="EMBL" id="MFK9005081.1"/>
    </source>
</evidence>
<evidence type="ECO:0000313" key="3">
    <source>
        <dbReference type="Proteomes" id="UP001623008"/>
    </source>
</evidence>
<feature type="transmembrane region" description="Helical" evidence="1">
    <location>
        <begin position="48"/>
        <end position="66"/>
    </location>
</feature>
<evidence type="ECO:0000256" key="1">
    <source>
        <dbReference type="SAM" id="Phobius"/>
    </source>
</evidence>
<protein>
    <submittedName>
        <fullName evidence="2">Uncharacterized protein</fullName>
    </submittedName>
</protein>
<reference evidence="2 3" key="1">
    <citation type="submission" date="2024-11" db="EMBL/GenBank/DDBJ databases">
        <authorList>
            <person name="Lucas J.A."/>
        </authorList>
    </citation>
    <scope>NUCLEOTIDE SEQUENCE [LARGE SCALE GENOMIC DNA]</scope>
    <source>
        <strain evidence="2 3">Z 7.15</strain>
    </source>
</reference>
<keyword evidence="1" id="KW-0472">Membrane</keyword>
<accession>A0ABW8R012</accession>
<dbReference type="EMBL" id="JBJHQF010000017">
    <property type="protein sequence ID" value="MFK9005081.1"/>
    <property type="molecule type" value="Genomic_DNA"/>
</dbReference>
<gene>
    <name evidence="2" type="ORF">ACJEBJ_13185</name>
</gene>